<accession>A0A6J4U5P9</accession>
<dbReference type="AlphaFoldDB" id="A0A6J4U5P9"/>
<protein>
    <submittedName>
        <fullName evidence="1">Uncharacterized protein</fullName>
    </submittedName>
</protein>
<evidence type="ECO:0000313" key="1">
    <source>
        <dbReference type="EMBL" id="CAA9541381.1"/>
    </source>
</evidence>
<dbReference type="InterPro" id="IPR027417">
    <property type="entry name" value="P-loop_NTPase"/>
</dbReference>
<dbReference type="Gene3D" id="3.40.50.300">
    <property type="entry name" value="P-loop containing nucleotide triphosphate hydrolases"/>
    <property type="match status" value="1"/>
</dbReference>
<organism evidence="1">
    <name type="scientific">uncultured Thermomicrobiales bacterium</name>
    <dbReference type="NCBI Taxonomy" id="1645740"/>
    <lineage>
        <taxon>Bacteria</taxon>
        <taxon>Pseudomonadati</taxon>
        <taxon>Thermomicrobiota</taxon>
        <taxon>Thermomicrobia</taxon>
        <taxon>Thermomicrobiales</taxon>
        <taxon>environmental samples</taxon>
    </lineage>
</organism>
<reference evidence="1" key="1">
    <citation type="submission" date="2020-02" db="EMBL/GenBank/DDBJ databases">
        <authorList>
            <person name="Meier V. D."/>
        </authorList>
    </citation>
    <scope>NUCLEOTIDE SEQUENCE</scope>
    <source>
        <strain evidence="1">AVDCRST_MAG59</strain>
    </source>
</reference>
<dbReference type="SUPFAM" id="SSF52540">
    <property type="entry name" value="P-loop containing nucleoside triphosphate hydrolases"/>
    <property type="match status" value="1"/>
</dbReference>
<dbReference type="EMBL" id="CADCWF010000045">
    <property type="protein sequence ID" value="CAA9541381.1"/>
    <property type="molecule type" value="Genomic_DNA"/>
</dbReference>
<gene>
    <name evidence="1" type="ORF">AVDCRST_MAG59-864</name>
</gene>
<sequence>MEARLSGEEYPDHYWIGGSPCSGKSTIAGRLAATYGMRVYRCDDAFFRHQMSIDPKLQPIFSRLARASCDELWMRPVPHQLREAIEPYREQFPFILADLAHLPCSLPTIVEGAALLPELVGSLGPDPNRAMWIVPTEQFQREEYERRAWRHEVLSRCSDKDQAWQNWMARDTGFAQVATDQPRAPGFKVLTVDGIRSVHEDLAAVLAWFRLPMIPSQ</sequence>
<proteinExistence type="predicted"/>
<dbReference type="CDD" id="cd02019">
    <property type="entry name" value="NK"/>
    <property type="match status" value="1"/>
</dbReference>
<name>A0A6J4U5P9_9BACT</name>